<gene>
    <name evidence="3" type="ORF">FSP39_013914</name>
</gene>
<evidence type="ECO:0000259" key="2">
    <source>
        <dbReference type="Pfam" id="PF01085"/>
    </source>
</evidence>
<reference evidence="3" key="1">
    <citation type="submission" date="2019-08" db="EMBL/GenBank/DDBJ databases">
        <title>The improved chromosome-level genome for the pearl oyster Pinctada fucata martensii using PacBio sequencing and Hi-C.</title>
        <authorList>
            <person name="Zheng Z."/>
        </authorList>
    </citation>
    <scope>NUCLEOTIDE SEQUENCE</scope>
    <source>
        <strain evidence="3">ZZ-2019</strain>
        <tissue evidence="3">Adductor muscle</tissue>
    </source>
</reference>
<dbReference type="Gene3D" id="3.30.1380.10">
    <property type="match status" value="2"/>
</dbReference>
<keyword evidence="4" id="KW-1185">Reference proteome</keyword>
<dbReference type="PANTHER" id="PTHR11889:SF31">
    <property type="entry name" value="PROTEIN HEDGEHOG"/>
    <property type="match status" value="1"/>
</dbReference>
<dbReference type="SUPFAM" id="SSF55166">
    <property type="entry name" value="Hedgehog/DD-peptidase"/>
    <property type="match status" value="1"/>
</dbReference>
<organism evidence="3 4">
    <name type="scientific">Pinctada imbricata</name>
    <name type="common">Atlantic pearl-oyster</name>
    <name type="synonym">Pinctada martensii</name>
    <dbReference type="NCBI Taxonomy" id="66713"/>
    <lineage>
        <taxon>Eukaryota</taxon>
        <taxon>Metazoa</taxon>
        <taxon>Spiralia</taxon>
        <taxon>Lophotrochozoa</taxon>
        <taxon>Mollusca</taxon>
        <taxon>Bivalvia</taxon>
        <taxon>Autobranchia</taxon>
        <taxon>Pteriomorphia</taxon>
        <taxon>Pterioida</taxon>
        <taxon>Pterioidea</taxon>
        <taxon>Pteriidae</taxon>
        <taxon>Pinctada</taxon>
    </lineage>
</organism>
<dbReference type="GO" id="GO:0005615">
    <property type="term" value="C:extracellular space"/>
    <property type="evidence" value="ECO:0007669"/>
    <property type="project" value="TreeGrafter"/>
</dbReference>
<feature type="domain" description="Hedgehog N-terminal signalling" evidence="2">
    <location>
        <begin position="317"/>
        <end position="384"/>
    </location>
</feature>
<dbReference type="GO" id="GO:0005509">
    <property type="term" value="F:calcium ion binding"/>
    <property type="evidence" value="ECO:0007669"/>
    <property type="project" value="TreeGrafter"/>
</dbReference>
<protein>
    <recommendedName>
        <fullName evidence="2">Hedgehog N-terminal signalling domain-containing protein</fullName>
    </recommendedName>
</protein>
<dbReference type="GO" id="GO:0005113">
    <property type="term" value="F:patched binding"/>
    <property type="evidence" value="ECO:0007669"/>
    <property type="project" value="TreeGrafter"/>
</dbReference>
<dbReference type="InterPro" id="IPR050387">
    <property type="entry name" value="Hedgehog_Signaling"/>
</dbReference>
<dbReference type="Proteomes" id="UP001186944">
    <property type="component" value="Unassembled WGS sequence"/>
</dbReference>
<dbReference type="PANTHER" id="PTHR11889">
    <property type="entry name" value="HEDGEHOG"/>
    <property type="match status" value="1"/>
</dbReference>
<dbReference type="GO" id="GO:0001708">
    <property type="term" value="P:cell fate specification"/>
    <property type="evidence" value="ECO:0007669"/>
    <property type="project" value="TreeGrafter"/>
</dbReference>
<dbReference type="EMBL" id="VSWD01000009">
    <property type="protein sequence ID" value="KAK3093306.1"/>
    <property type="molecule type" value="Genomic_DNA"/>
</dbReference>
<name>A0AA88Y044_PINIB</name>
<sequence>MEIKKGTNNEASVKTYVSQIEGRSSGAYDFSIKSTRELTLSHEAKLWETPSIRVDMLPLSRFHRLPAMVLELNTSSIASLSVYATAVNGKVTVKGNFSTVGDFVVSKEYHSPTSPPTQQATVNNWTTSKGAGNAVLANTTFYYNVNVSQEIVVQPYIRWAKRDVHIDFSSPFKIRLDQGIVASSTATVSAIQNEAMSNITGYFDTSDNKVDVQAFGVQIWDVMMSPGQHQTETHVAKHSLFSRSKANCFGDPSDLDSGTCGALGTAIFRNSDDFDNLKKIFGEDLVSFTDDENKTCTWCGQAGAQCTSCSEYEVDIDRACADRLMTSSMATAITKLAKFVQAEWIDRKLVILDAWTEPTSQHPNGKFGNASLYNEGRAARIGISKPLTSNTPNVEVETDATIFNRFKELLHCSGFPMAVVDTPESVYEVCVAEEEESQSYDRKKKRRRRKRAIITNNFAVSDDWFEEKGHLTDRLIDLPGAIRYPSTIPNHLGTDPSFPKDTTAILMCGESDEDFKRENKYSMKKLFQFPFDNVEFEAEGPSDSWCGTETRQCKQCSHLTDSSDPMEWCESRIMNSRLIVRMYRLSKMVENKVVQKGSTTGKSISIPAGWTEEEFAKCRNGPAYGSLSVQACQTDMKLTSSQCSQCIKERSCCMSGCLQGDCQSGGICSGCDANDEWKMKLFDNTCAGDPCMFLNGAGFYVLLKILLLYEVCSPLRNDATMESWMADTNAAYTSGESMVDFFHKCLQKSTADVLKIHYPGGDWDPTIGVGFSLKGDNPSLLKETLDISDEDYQKILDGTKKLTEKQALYLFGIVTRTKLKGLWSTIRYDDLALLPSNVKIAIFNANYRGDFGQGVNKKFKTAVTNGNWEGAVSAYKSHPDYQTNYKCLTKKTHDICKRYDFNAKQFESMIKKTIKVGDSKNNRRRRSTSSSSPSWFEQLRQAGRAAKISMATNYSLTTHQLSNLAVEAGFDFVEQKGSSIYTCVKATSGTTSHLMQYPKINLHGVDPPTDKIMEYLISPYADYALSYPLLVDGKNEDIQLSDCYKIKDFKARNFRYLRLDTKLIECLDLASDYYESCIEVIPDSGYRSHSLNNKNIDDRHEEEKWRFNAGMAVEVRPRKNNAEQLEQMALTIMRSCLPDLRLKRLKLGMGTHSDRVYVDIRTSSSNDSTDIFQLWNVDNDELMNSVSETYKQLMKGGPFIQPTNKERACKEPALGKDNYYIKDPSKGICFFDFSGSFCRDTEQHRKDKAEELAEKLEEAAGSNQFPKSEARKKTTACLVETCGGCVGKGDKWEKKTRACLDLIQTFLDKSTSPFPMDKMKDHAAFFNIENPKSHVHSLACHDGNACIEDVQLHSILTKFTNEKYKPDPSKSSEELIFDPGNNPTPLLDLLEQEMAMKASGNVSVYIEKDTDMSSFYHLIKILMVYNKNVGFVNFYLTKDVKEDRIVGSIQRKIERWAQSSCPQRTRILVAPYDVHIISESRRKRSIERSVERNQRIHNMRNWEIDWLMTMT</sequence>
<feature type="region of interest" description="Disordered" evidence="1">
    <location>
        <begin position="915"/>
        <end position="935"/>
    </location>
</feature>
<evidence type="ECO:0000313" key="3">
    <source>
        <dbReference type="EMBL" id="KAK3093306.1"/>
    </source>
</evidence>
<dbReference type="GO" id="GO:0010468">
    <property type="term" value="P:regulation of gene expression"/>
    <property type="evidence" value="ECO:0007669"/>
    <property type="project" value="TreeGrafter"/>
</dbReference>
<dbReference type="GO" id="GO:0007267">
    <property type="term" value="P:cell-cell signaling"/>
    <property type="evidence" value="ECO:0007669"/>
    <property type="project" value="InterPro"/>
</dbReference>
<dbReference type="InterPro" id="IPR009045">
    <property type="entry name" value="Zn_M74/Hedgehog-like"/>
</dbReference>
<dbReference type="InterPro" id="IPR000320">
    <property type="entry name" value="Hedgehog_signalling_dom"/>
</dbReference>
<dbReference type="GO" id="GO:0007224">
    <property type="term" value="P:smoothened signaling pathway"/>
    <property type="evidence" value="ECO:0007669"/>
    <property type="project" value="TreeGrafter"/>
</dbReference>
<evidence type="ECO:0000256" key="1">
    <source>
        <dbReference type="SAM" id="MobiDB-lite"/>
    </source>
</evidence>
<proteinExistence type="predicted"/>
<accession>A0AA88Y044</accession>
<comment type="caution">
    <text evidence="3">The sequence shown here is derived from an EMBL/GenBank/DDBJ whole genome shotgun (WGS) entry which is preliminary data.</text>
</comment>
<evidence type="ECO:0000313" key="4">
    <source>
        <dbReference type="Proteomes" id="UP001186944"/>
    </source>
</evidence>
<dbReference type="Pfam" id="PF01085">
    <property type="entry name" value="HH_signal"/>
    <property type="match status" value="1"/>
</dbReference>